<comment type="subcellular location">
    <subcellularLocation>
        <location evidence="2 15">Cytoplasm</location>
    </subcellularLocation>
</comment>
<organism evidence="19 20">
    <name type="scientific">Euzebya pacifica</name>
    <dbReference type="NCBI Taxonomy" id="1608957"/>
    <lineage>
        <taxon>Bacteria</taxon>
        <taxon>Bacillati</taxon>
        <taxon>Actinomycetota</taxon>
        <taxon>Nitriliruptoria</taxon>
        <taxon>Euzebyales</taxon>
    </lineage>
</organism>
<dbReference type="GO" id="GO:0003725">
    <property type="term" value="F:double-stranded RNA binding"/>
    <property type="evidence" value="ECO:0007669"/>
    <property type="project" value="TreeGrafter"/>
</dbReference>
<dbReference type="GO" id="GO:0019843">
    <property type="term" value="F:rRNA binding"/>
    <property type="evidence" value="ECO:0007669"/>
    <property type="project" value="UniProtKB-KW"/>
</dbReference>
<dbReference type="RefSeq" id="WP_216826103.1">
    <property type="nucleotide sequence ID" value="NZ_CAXIBR010000128.1"/>
</dbReference>
<evidence type="ECO:0000256" key="14">
    <source>
        <dbReference type="ARBA" id="ARBA00022884"/>
    </source>
</evidence>
<evidence type="ECO:0000256" key="8">
    <source>
        <dbReference type="ARBA" id="ARBA00022694"/>
    </source>
</evidence>
<evidence type="ECO:0000259" key="18">
    <source>
        <dbReference type="PROSITE" id="PS50142"/>
    </source>
</evidence>
<keyword evidence="13 15" id="KW-0460">Magnesium</keyword>
<name>A0A346Y0Y0_9ACTN</name>
<evidence type="ECO:0000313" key="20">
    <source>
        <dbReference type="Proteomes" id="UP000264006"/>
    </source>
</evidence>
<dbReference type="FunFam" id="3.30.160.20:FF:000003">
    <property type="entry name" value="Ribonuclease 3"/>
    <property type="match status" value="1"/>
</dbReference>
<evidence type="ECO:0000256" key="3">
    <source>
        <dbReference type="ARBA" id="ARBA00010183"/>
    </source>
</evidence>
<dbReference type="GO" id="GO:0006364">
    <property type="term" value="P:rRNA processing"/>
    <property type="evidence" value="ECO:0007669"/>
    <property type="project" value="UniProtKB-UniRule"/>
</dbReference>
<keyword evidence="6 15" id="KW-0698">rRNA processing</keyword>
<dbReference type="GO" id="GO:0005737">
    <property type="term" value="C:cytoplasm"/>
    <property type="evidence" value="ECO:0007669"/>
    <property type="project" value="UniProtKB-SubCell"/>
</dbReference>
<evidence type="ECO:0000256" key="15">
    <source>
        <dbReference type="HAMAP-Rule" id="MF_00104"/>
    </source>
</evidence>
<dbReference type="GO" id="GO:0010468">
    <property type="term" value="P:regulation of gene expression"/>
    <property type="evidence" value="ECO:0007669"/>
    <property type="project" value="TreeGrafter"/>
</dbReference>
<dbReference type="Gene3D" id="1.10.1520.10">
    <property type="entry name" value="Ribonuclease III domain"/>
    <property type="match status" value="1"/>
</dbReference>
<keyword evidence="5 15" id="KW-0963">Cytoplasm</keyword>
<dbReference type="Pfam" id="PF00035">
    <property type="entry name" value="dsrm"/>
    <property type="match status" value="1"/>
</dbReference>
<comment type="similarity">
    <text evidence="3">Belongs to the ribonuclease III family.</text>
</comment>
<dbReference type="InterPro" id="IPR036389">
    <property type="entry name" value="RNase_III_sf"/>
</dbReference>
<dbReference type="GO" id="GO:0046872">
    <property type="term" value="F:metal ion binding"/>
    <property type="evidence" value="ECO:0007669"/>
    <property type="project" value="UniProtKB-KW"/>
</dbReference>
<dbReference type="GO" id="GO:0042802">
    <property type="term" value="F:identical protein binding"/>
    <property type="evidence" value="ECO:0007669"/>
    <property type="project" value="UniProtKB-ARBA"/>
</dbReference>
<dbReference type="SMART" id="SM00358">
    <property type="entry name" value="DSRM"/>
    <property type="match status" value="1"/>
</dbReference>
<feature type="binding site" evidence="15">
    <location>
        <position position="142"/>
    </location>
    <ligand>
        <name>Mg(2+)</name>
        <dbReference type="ChEBI" id="CHEBI:18420"/>
    </ligand>
</feature>
<evidence type="ECO:0000256" key="9">
    <source>
        <dbReference type="ARBA" id="ARBA00022722"/>
    </source>
</evidence>
<dbReference type="EMBL" id="CP031165">
    <property type="protein sequence ID" value="AXV08127.1"/>
    <property type="molecule type" value="Genomic_DNA"/>
</dbReference>
<dbReference type="PANTHER" id="PTHR11207">
    <property type="entry name" value="RIBONUCLEASE III"/>
    <property type="match status" value="1"/>
</dbReference>
<evidence type="ECO:0000256" key="11">
    <source>
        <dbReference type="ARBA" id="ARBA00022759"/>
    </source>
</evidence>
<evidence type="ECO:0000256" key="16">
    <source>
        <dbReference type="SAM" id="MobiDB-lite"/>
    </source>
</evidence>
<feature type="domain" description="RNase III" evidence="18">
    <location>
        <begin position="26"/>
        <end position="153"/>
    </location>
</feature>
<feature type="domain" description="DRBM" evidence="17">
    <location>
        <begin position="180"/>
        <end position="248"/>
    </location>
</feature>
<comment type="subunit">
    <text evidence="4 15">Homodimer.</text>
</comment>
<dbReference type="KEGG" id="euz:DVS28_a3452"/>
<dbReference type="CDD" id="cd00593">
    <property type="entry name" value="RIBOc"/>
    <property type="match status" value="1"/>
</dbReference>
<keyword evidence="9 15" id="KW-0540">Nuclease</keyword>
<comment type="cofactor">
    <cofactor evidence="15">
        <name>Mg(2+)</name>
        <dbReference type="ChEBI" id="CHEBI:18420"/>
    </cofactor>
</comment>
<accession>A0A346Y0Y0</accession>
<dbReference type="PROSITE" id="PS00517">
    <property type="entry name" value="RNASE_3_1"/>
    <property type="match status" value="1"/>
</dbReference>
<dbReference type="InterPro" id="IPR011907">
    <property type="entry name" value="RNase_III"/>
</dbReference>
<keyword evidence="10 15" id="KW-0479">Metal-binding</keyword>
<protein>
    <recommendedName>
        <fullName evidence="15">Ribonuclease 3</fullName>
        <ecNumber evidence="15">3.1.26.3</ecNumber>
    </recommendedName>
    <alternativeName>
        <fullName evidence="15">Ribonuclease III</fullName>
        <shortName evidence="15">RNase III</shortName>
    </alternativeName>
</protein>
<evidence type="ECO:0000313" key="19">
    <source>
        <dbReference type="EMBL" id="AXV08127.1"/>
    </source>
</evidence>
<keyword evidence="20" id="KW-1185">Reference proteome</keyword>
<dbReference type="Proteomes" id="UP000264006">
    <property type="component" value="Chromosome"/>
</dbReference>
<comment type="catalytic activity">
    <reaction evidence="1 15">
        <text>Endonucleolytic cleavage to 5'-phosphomonoester.</text>
        <dbReference type="EC" id="3.1.26.3"/>
    </reaction>
</comment>
<dbReference type="CDD" id="cd10845">
    <property type="entry name" value="DSRM_RNAse_III_family"/>
    <property type="match status" value="1"/>
</dbReference>
<feature type="active site" evidence="15">
    <location>
        <position position="142"/>
    </location>
</feature>
<dbReference type="SUPFAM" id="SSF69065">
    <property type="entry name" value="RNase III domain-like"/>
    <property type="match status" value="1"/>
</dbReference>
<dbReference type="InterPro" id="IPR000999">
    <property type="entry name" value="RNase_III_dom"/>
</dbReference>
<keyword evidence="7 15" id="KW-0507">mRNA processing</keyword>
<keyword evidence="14 15" id="KW-0694">RNA-binding</keyword>
<evidence type="ECO:0000256" key="12">
    <source>
        <dbReference type="ARBA" id="ARBA00022801"/>
    </source>
</evidence>
<dbReference type="AlphaFoldDB" id="A0A346Y0Y0"/>
<dbReference type="PROSITE" id="PS50137">
    <property type="entry name" value="DS_RBD"/>
    <property type="match status" value="1"/>
</dbReference>
<comment type="function">
    <text evidence="15">Digests double-stranded RNA. Involved in the processing of primary rRNA transcript to yield the immediate precursors to the large and small rRNAs (23S and 16S). Processes some mRNAs, and tRNAs when they are encoded in the rRNA operon. Processes pre-crRNA and tracrRNA of type II CRISPR loci if present in the organism.</text>
</comment>
<dbReference type="PANTHER" id="PTHR11207:SF0">
    <property type="entry name" value="RIBONUCLEASE 3"/>
    <property type="match status" value="1"/>
</dbReference>
<dbReference type="PROSITE" id="PS50142">
    <property type="entry name" value="RNASE_3_2"/>
    <property type="match status" value="1"/>
</dbReference>
<dbReference type="GO" id="GO:0004525">
    <property type="term" value="F:ribonuclease III activity"/>
    <property type="evidence" value="ECO:0007669"/>
    <property type="project" value="UniProtKB-UniRule"/>
</dbReference>
<feature type="binding site" evidence="15">
    <location>
        <position position="66"/>
    </location>
    <ligand>
        <name>Mg(2+)</name>
        <dbReference type="ChEBI" id="CHEBI:18420"/>
    </ligand>
</feature>
<proteinExistence type="inferred from homology"/>
<keyword evidence="12 15" id="KW-0378">Hydrolase</keyword>
<dbReference type="SUPFAM" id="SSF54768">
    <property type="entry name" value="dsRNA-binding domain-like"/>
    <property type="match status" value="1"/>
</dbReference>
<dbReference type="Pfam" id="PF14622">
    <property type="entry name" value="Ribonucleas_3_3"/>
    <property type="match status" value="1"/>
</dbReference>
<dbReference type="EC" id="3.1.26.3" evidence="15"/>
<dbReference type="GO" id="GO:0008033">
    <property type="term" value="P:tRNA processing"/>
    <property type="evidence" value="ECO:0007669"/>
    <property type="project" value="UniProtKB-KW"/>
</dbReference>
<keyword evidence="15" id="KW-0699">rRNA-binding</keyword>
<evidence type="ECO:0000256" key="13">
    <source>
        <dbReference type="ARBA" id="ARBA00022842"/>
    </source>
</evidence>
<evidence type="ECO:0000256" key="6">
    <source>
        <dbReference type="ARBA" id="ARBA00022552"/>
    </source>
</evidence>
<feature type="binding site" evidence="15">
    <location>
        <position position="139"/>
    </location>
    <ligand>
        <name>Mg(2+)</name>
        <dbReference type="ChEBI" id="CHEBI:18420"/>
    </ligand>
</feature>
<keyword evidence="11 15" id="KW-0255">Endonuclease</keyword>
<evidence type="ECO:0000259" key="17">
    <source>
        <dbReference type="PROSITE" id="PS50137"/>
    </source>
</evidence>
<dbReference type="GO" id="GO:0006397">
    <property type="term" value="P:mRNA processing"/>
    <property type="evidence" value="ECO:0007669"/>
    <property type="project" value="UniProtKB-UniRule"/>
</dbReference>
<dbReference type="InterPro" id="IPR014720">
    <property type="entry name" value="dsRBD_dom"/>
</dbReference>
<evidence type="ECO:0000256" key="7">
    <source>
        <dbReference type="ARBA" id="ARBA00022664"/>
    </source>
</evidence>
<evidence type="ECO:0000256" key="5">
    <source>
        <dbReference type="ARBA" id="ARBA00022490"/>
    </source>
</evidence>
<gene>
    <name evidence="15" type="primary">rnc</name>
    <name evidence="19" type="ORF">DVS28_a3452</name>
</gene>
<feature type="region of interest" description="Disordered" evidence="16">
    <location>
        <begin position="1"/>
        <end position="23"/>
    </location>
</feature>
<evidence type="ECO:0000256" key="10">
    <source>
        <dbReference type="ARBA" id="ARBA00022723"/>
    </source>
</evidence>
<keyword evidence="8 15" id="KW-0819">tRNA processing</keyword>
<dbReference type="NCBIfam" id="TIGR02191">
    <property type="entry name" value="RNaseIII"/>
    <property type="match status" value="1"/>
</dbReference>
<dbReference type="HAMAP" id="MF_00104">
    <property type="entry name" value="RNase_III"/>
    <property type="match status" value="1"/>
</dbReference>
<dbReference type="SMART" id="SM00535">
    <property type="entry name" value="RIBOc"/>
    <property type="match status" value="1"/>
</dbReference>
<evidence type="ECO:0000256" key="2">
    <source>
        <dbReference type="ARBA" id="ARBA00004496"/>
    </source>
</evidence>
<sequence>MKTQDTTPDDGSTEPTASAEERPAAEVALEEALGYRFVDQGLLHKALSHRSYAFEAGGLADNERLEFLGDAVLGVIVTHEIFTRLPQSAEGRLAKVRSAAVNTLSLADLARGIGIGEAVHLGVGEEQSGGRDKDSILANTMEAVIGAVFLDSGIEAATTVVLDLTRDLLDDIIDRRDSLDYKTSLQELTAGELSTLPSYELSDVGPDHAKTFTAIVRVAGEELGRGEGRSKKEAEQGAAAEAYSLLKTRLTNRQKDSQ</sequence>
<dbReference type="FunFam" id="1.10.1520.10:FF:000001">
    <property type="entry name" value="Ribonuclease 3"/>
    <property type="match status" value="1"/>
</dbReference>
<evidence type="ECO:0000256" key="4">
    <source>
        <dbReference type="ARBA" id="ARBA00011738"/>
    </source>
</evidence>
<dbReference type="Gene3D" id="3.30.160.20">
    <property type="match status" value="1"/>
</dbReference>
<evidence type="ECO:0000256" key="1">
    <source>
        <dbReference type="ARBA" id="ARBA00000109"/>
    </source>
</evidence>
<feature type="active site" evidence="15">
    <location>
        <position position="70"/>
    </location>
</feature>
<reference evidence="19 20" key="1">
    <citation type="submission" date="2018-09" db="EMBL/GenBank/DDBJ databases">
        <title>Complete genome sequence of Euzebya sp. DY32-46 isolated from seawater of Pacific Ocean.</title>
        <authorList>
            <person name="Xu L."/>
            <person name="Wu Y.-H."/>
            <person name="Xu X.-W."/>
        </authorList>
    </citation>
    <scope>NUCLEOTIDE SEQUENCE [LARGE SCALE GENOMIC DNA]</scope>
    <source>
        <strain evidence="19 20">DY32-46</strain>
    </source>
</reference>